<organism evidence="2 3">
    <name type="scientific">Pectobacterium brasiliense</name>
    <dbReference type="NCBI Taxonomy" id="180957"/>
    <lineage>
        <taxon>Bacteria</taxon>
        <taxon>Pseudomonadati</taxon>
        <taxon>Pseudomonadota</taxon>
        <taxon>Gammaproteobacteria</taxon>
        <taxon>Enterobacterales</taxon>
        <taxon>Pectobacteriaceae</taxon>
        <taxon>Pectobacterium</taxon>
    </lineage>
</organism>
<dbReference type="Pfam" id="PF00085">
    <property type="entry name" value="Thioredoxin"/>
    <property type="match status" value="1"/>
</dbReference>
<dbReference type="InterPro" id="IPR053143">
    <property type="entry name" value="Arylsulfate_ST"/>
</dbReference>
<reference evidence="2" key="1">
    <citation type="submission" date="2020-07" db="EMBL/GenBank/DDBJ databases">
        <title>A pangenomic view of the genus Pectobacterium provides insights into genome organization, phylogeny, and virulence.</title>
        <authorList>
            <person name="Jonkheer E."/>
            <person name="Brankovics B."/>
            <person name="Houwers I."/>
            <person name="Van Der Wolf J."/>
            <person name="Bonants P."/>
            <person name="Vreeburg R."/>
            <person name="Bollema R."/>
            <person name="De Haan J."/>
            <person name="Berke L."/>
            <person name="De Ridder D."/>
            <person name="Smit S."/>
            <person name="Van Der Lee T.A.J."/>
        </authorList>
    </citation>
    <scope>NUCLEOTIDE SEQUENCE</scope>
    <source>
        <strain evidence="2">NAK:433</strain>
    </source>
</reference>
<dbReference type="PANTHER" id="PTHR35340">
    <property type="entry name" value="PQQ ENZYME REPEAT PROTEIN-RELATED"/>
    <property type="match status" value="1"/>
</dbReference>
<feature type="domain" description="Thioredoxin" evidence="1">
    <location>
        <begin position="442"/>
        <end position="597"/>
    </location>
</feature>
<dbReference type="PROSITE" id="PS51352">
    <property type="entry name" value="THIOREDOXIN_2"/>
    <property type="match status" value="1"/>
</dbReference>
<name>A0AAE3BFI7_9GAMM</name>
<evidence type="ECO:0000313" key="2">
    <source>
        <dbReference type="EMBL" id="MBN3053047.1"/>
    </source>
</evidence>
<dbReference type="CDD" id="cd02947">
    <property type="entry name" value="TRX_family"/>
    <property type="match status" value="1"/>
</dbReference>
<dbReference type="Pfam" id="PF05935">
    <property type="entry name" value="Arylsulfotrans"/>
    <property type="match status" value="1"/>
</dbReference>
<dbReference type="SUPFAM" id="SSF52833">
    <property type="entry name" value="Thioredoxin-like"/>
    <property type="match status" value="1"/>
</dbReference>
<accession>A0AAE3BFI7</accession>
<comment type="caution">
    <text evidence="2">The sequence shown here is derived from an EMBL/GenBank/DDBJ whole genome shotgun (WGS) entry which is preliminary data.</text>
</comment>
<sequence length="597" mass="67389">MGHPSVYPTGTTIYNPEKAWGGYTVFQALERGAVLVDMNGTELRLWEGLHGFPNKILPGGYILGHSGERDSRYGMQDMVDLIQVDWDGNVVWKFNGYEHITDPDLPPEWMARVHHDYQRSGNPVGYYAPGQEPQSIGGNTLLLAHTNLHNERISDKLLLDDTIIEVDWEGNILWEWRCSDHFDELGFDDDAKTALYNNPNLRKSGGGMGDWMHINSMSALGPNPWFDQGDTRFHPDNIIWDARESNIIAIIDKQSGNIAWQLGPNYNTPELKHIGWIIGQHHAHMIPAGLPGAGNILVFDNGGWAGYGAPNPASADGVKNAWRDYSRVLEINPITLDIVWRYSPYEAAIPHPTDAFRFYSPYISNIQRLPNGNTLINEGANGRLFEVTVDHEIVWEFISPYWGKTVNTNMLYRAYRVPYEWVPQLPRPQETPVIAPDNTQLRQPGAAAPGVSSVVRIDGTRPYKKGGDALCVATDSEDLKRSPKLFTVNRERFAPLTADDWSELAAQRGPQLLLVGAERCVHCKSLYRQLETILDNEEYRDLPSHYLDADHHITLAEQLAVRTLPTLLWLVNGEEQAHLSGAQQPERLRQWLTEQQS</sequence>
<dbReference type="AlphaFoldDB" id="A0AAE3BFI7"/>
<dbReference type="RefSeq" id="WP_205559637.1">
    <property type="nucleotide sequence ID" value="NZ_JACGEN010000031.1"/>
</dbReference>
<dbReference type="InterPro" id="IPR013766">
    <property type="entry name" value="Thioredoxin_domain"/>
</dbReference>
<dbReference type="EMBL" id="JACGEP010000043">
    <property type="protein sequence ID" value="MBN3053047.1"/>
    <property type="molecule type" value="Genomic_DNA"/>
</dbReference>
<dbReference type="InterPro" id="IPR010262">
    <property type="entry name" value="Arylsulfotransferase_bact"/>
</dbReference>
<evidence type="ECO:0000313" key="3">
    <source>
        <dbReference type="Proteomes" id="UP000768524"/>
    </source>
</evidence>
<dbReference type="GO" id="GO:0004062">
    <property type="term" value="F:aryl sulfotransferase activity"/>
    <property type="evidence" value="ECO:0007669"/>
    <property type="project" value="InterPro"/>
</dbReference>
<dbReference type="Gene3D" id="3.40.30.10">
    <property type="entry name" value="Glutaredoxin"/>
    <property type="match status" value="1"/>
</dbReference>
<dbReference type="PANTHER" id="PTHR35340:SF5">
    <property type="entry name" value="ASST-DOMAIN-CONTAINING PROTEIN"/>
    <property type="match status" value="1"/>
</dbReference>
<dbReference type="InterPro" id="IPR036249">
    <property type="entry name" value="Thioredoxin-like_sf"/>
</dbReference>
<gene>
    <name evidence="2" type="ORF">H4F45_16500</name>
</gene>
<proteinExistence type="predicted"/>
<protein>
    <submittedName>
        <fullName evidence="2">Aryl-sulfate sulfotransferase</fullName>
    </submittedName>
</protein>
<dbReference type="Proteomes" id="UP000768524">
    <property type="component" value="Unassembled WGS sequence"/>
</dbReference>
<evidence type="ECO:0000259" key="1">
    <source>
        <dbReference type="PROSITE" id="PS51352"/>
    </source>
</evidence>